<evidence type="ECO:0000313" key="2">
    <source>
        <dbReference type="Proteomes" id="UP001283361"/>
    </source>
</evidence>
<evidence type="ECO:0000313" key="1">
    <source>
        <dbReference type="EMBL" id="KAK3729070.1"/>
    </source>
</evidence>
<gene>
    <name evidence="1" type="ORF">RRG08_005443</name>
</gene>
<organism evidence="1 2">
    <name type="scientific">Elysia crispata</name>
    <name type="common">lettuce slug</name>
    <dbReference type="NCBI Taxonomy" id="231223"/>
    <lineage>
        <taxon>Eukaryota</taxon>
        <taxon>Metazoa</taxon>
        <taxon>Spiralia</taxon>
        <taxon>Lophotrochozoa</taxon>
        <taxon>Mollusca</taxon>
        <taxon>Gastropoda</taxon>
        <taxon>Heterobranchia</taxon>
        <taxon>Euthyneura</taxon>
        <taxon>Panpulmonata</taxon>
        <taxon>Sacoglossa</taxon>
        <taxon>Placobranchoidea</taxon>
        <taxon>Plakobranchidae</taxon>
        <taxon>Elysia</taxon>
    </lineage>
</organism>
<sequence>MVFQLYSVKPFKLHLPQRFLLLIREAERAATAISDGCHGVAVHRPGKAGDSDPGNYGDSGAAQFPARGSLNSRLVKHLRTSVAQHGLPPRRIVWMILLRLLIIHVLKPLPSSFHLTLAKMRSNYLFP</sequence>
<reference evidence="1" key="1">
    <citation type="journal article" date="2023" name="G3 (Bethesda)">
        <title>A reference genome for the long-term kleptoplast-retaining sea slug Elysia crispata morphotype clarki.</title>
        <authorList>
            <person name="Eastman K.E."/>
            <person name="Pendleton A.L."/>
            <person name="Shaikh M.A."/>
            <person name="Suttiyut T."/>
            <person name="Ogas R."/>
            <person name="Tomko P."/>
            <person name="Gavelis G."/>
            <person name="Widhalm J.R."/>
            <person name="Wisecaver J.H."/>
        </authorList>
    </citation>
    <scope>NUCLEOTIDE SEQUENCE</scope>
    <source>
        <strain evidence="1">ECLA1</strain>
    </source>
</reference>
<dbReference type="AlphaFoldDB" id="A0AAE1CQL6"/>
<name>A0AAE1CQL6_9GAST</name>
<protein>
    <submittedName>
        <fullName evidence="1">Uncharacterized protein</fullName>
    </submittedName>
</protein>
<accession>A0AAE1CQL6</accession>
<comment type="caution">
    <text evidence="1">The sequence shown here is derived from an EMBL/GenBank/DDBJ whole genome shotgun (WGS) entry which is preliminary data.</text>
</comment>
<proteinExistence type="predicted"/>
<dbReference type="EMBL" id="JAWDGP010007160">
    <property type="protein sequence ID" value="KAK3729070.1"/>
    <property type="molecule type" value="Genomic_DNA"/>
</dbReference>
<keyword evidence="2" id="KW-1185">Reference proteome</keyword>
<dbReference type="Proteomes" id="UP001283361">
    <property type="component" value="Unassembled WGS sequence"/>
</dbReference>